<feature type="transmembrane region" description="Helical" evidence="9">
    <location>
        <begin position="302"/>
        <end position="321"/>
    </location>
</feature>
<keyword evidence="6 9" id="KW-0812">Transmembrane</keyword>
<evidence type="ECO:0000256" key="4">
    <source>
        <dbReference type="ARBA" id="ARBA00022475"/>
    </source>
</evidence>
<keyword evidence="4 9" id="KW-1003">Cell membrane</keyword>
<dbReference type="Pfam" id="PF03186">
    <property type="entry name" value="CobD_Cbib"/>
    <property type="match status" value="1"/>
</dbReference>
<organism evidence="10 11">
    <name type="scientific">Neobacillus bataviensis</name>
    <dbReference type="NCBI Taxonomy" id="220685"/>
    <lineage>
        <taxon>Bacteria</taxon>
        <taxon>Bacillati</taxon>
        <taxon>Bacillota</taxon>
        <taxon>Bacilli</taxon>
        <taxon>Bacillales</taxon>
        <taxon>Bacillaceae</taxon>
        <taxon>Neobacillus</taxon>
    </lineage>
</organism>
<keyword evidence="5 9" id="KW-0169">Cobalamin biosynthesis</keyword>
<reference evidence="10 11" key="1">
    <citation type="submission" date="2019-06" db="EMBL/GenBank/DDBJ databases">
        <title>Sorghum-associated microbial communities from plants grown in Nebraska, USA.</title>
        <authorList>
            <person name="Schachtman D."/>
        </authorList>
    </citation>
    <scope>NUCLEOTIDE SEQUENCE [LARGE SCALE GENOMIC DNA]</scope>
    <source>
        <strain evidence="10 11">2482</strain>
    </source>
</reference>
<dbReference type="GO" id="GO:0048472">
    <property type="term" value="F:threonine-phosphate decarboxylase activity"/>
    <property type="evidence" value="ECO:0007669"/>
    <property type="project" value="InterPro"/>
</dbReference>
<evidence type="ECO:0000313" key="10">
    <source>
        <dbReference type="EMBL" id="TWE08059.1"/>
    </source>
</evidence>
<evidence type="ECO:0000256" key="3">
    <source>
        <dbReference type="ARBA" id="ARBA00006263"/>
    </source>
</evidence>
<comment type="caution">
    <text evidence="10">The sequence shown here is derived from an EMBL/GenBank/DDBJ whole genome shotgun (WGS) entry which is preliminary data.</text>
</comment>
<gene>
    <name evidence="9" type="primary">cobD</name>
    <name evidence="10" type="ORF">FB550_10172</name>
</gene>
<evidence type="ECO:0000256" key="1">
    <source>
        <dbReference type="ARBA" id="ARBA00004651"/>
    </source>
</evidence>
<dbReference type="AlphaFoldDB" id="A0A561DXG8"/>
<evidence type="ECO:0000256" key="9">
    <source>
        <dbReference type="HAMAP-Rule" id="MF_00024"/>
    </source>
</evidence>
<feature type="transmembrane region" description="Helical" evidence="9">
    <location>
        <begin position="154"/>
        <end position="176"/>
    </location>
</feature>
<evidence type="ECO:0000256" key="6">
    <source>
        <dbReference type="ARBA" id="ARBA00022692"/>
    </source>
</evidence>
<dbReference type="UniPathway" id="UPA00148"/>
<dbReference type="PANTHER" id="PTHR34308:SF1">
    <property type="entry name" value="COBALAMIN BIOSYNTHESIS PROTEIN CBIB"/>
    <property type="match status" value="1"/>
</dbReference>
<keyword evidence="11" id="KW-1185">Reference proteome</keyword>
<comment type="pathway">
    <text evidence="2 9">Cofactor biosynthesis; adenosylcobalamin biosynthesis.</text>
</comment>
<dbReference type="HAMAP" id="MF_00024">
    <property type="entry name" value="CobD_CbiB"/>
    <property type="match status" value="1"/>
</dbReference>
<dbReference type="GO" id="GO:0009236">
    <property type="term" value="P:cobalamin biosynthetic process"/>
    <property type="evidence" value="ECO:0007669"/>
    <property type="project" value="UniProtKB-UniRule"/>
</dbReference>
<evidence type="ECO:0000313" key="11">
    <source>
        <dbReference type="Proteomes" id="UP000319671"/>
    </source>
</evidence>
<sequence>MLVHAIYIVIAYLIDRIIGDPRSLPHPVVIIGKSISLLEKAIRSIIVKERYLKLAGLLFPLLIAGGSYLIVALLLYGLNQLNHVLAVIAEIWLISTTIATKGLADAGLEVFRHLKNQDVRAARKSLGMIVGRDTENLEESEISRGAVETVAENIVDAIISPLCFALIGGAPLAMLYRAVNTLDSMVGYKNEKYQNLGWASARLDDLLNYLPARLTVGMMLLASWMKRLDIAGAWKMMKRDARLHPSPNSGYPEATIAGALQIQLGGTNYYFGVPSERAKMGEPLRYIEANDIFRTVTIMKTTSTICVILFIVISIVVEMVLK</sequence>
<keyword evidence="8 9" id="KW-0472">Membrane</keyword>
<accession>A0A561DXG8</accession>
<dbReference type="GO" id="GO:0005886">
    <property type="term" value="C:plasma membrane"/>
    <property type="evidence" value="ECO:0007669"/>
    <property type="project" value="UniProtKB-SubCell"/>
</dbReference>
<evidence type="ECO:0000256" key="8">
    <source>
        <dbReference type="ARBA" id="ARBA00023136"/>
    </source>
</evidence>
<comment type="subcellular location">
    <subcellularLocation>
        <location evidence="1 9">Cell membrane</location>
        <topology evidence="1 9">Multi-pass membrane protein</topology>
    </subcellularLocation>
</comment>
<proteinExistence type="inferred from homology"/>
<dbReference type="EMBL" id="VIVN01000001">
    <property type="protein sequence ID" value="TWE08059.1"/>
    <property type="molecule type" value="Genomic_DNA"/>
</dbReference>
<dbReference type="GO" id="GO:0015420">
    <property type="term" value="F:ABC-type vitamin B12 transporter activity"/>
    <property type="evidence" value="ECO:0007669"/>
    <property type="project" value="UniProtKB-UniRule"/>
</dbReference>
<comment type="function">
    <text evidence="9">Converts cobyric acid to cobinamide by the addition of aminopropanol on the F carboxylic group.</text>
</comment>
<protein>
    <recommendedName>
        <fullName evidence="9">Cobalamin biosynthesis protein CobD</fullName>
    </recommendedName>
</protein>
<name>A0A561DXG8_9BACI</name>
<feature type="transmembrane region" description="Helical" evidence="9">
    <location>
        <begin position="54"/>
        <end position="78"/>
    </location>
</feature>
<evidence type="ECO:0000256" key="7">
    <source>
        <dbReference type="ARBA" id="ARBA00022989"/>
    </source>
</evidence>
<evidence type="ECO:0000256" key="5">
    <source>
        <dbReference type="ARBA" id="ARBA00022573"/>
    </source>
</evidence>
<comment type="caution">
    <text evidence="9">Lacks conserved residue(s) required for the propagation of feature annotation.</text>
</comment>
<keyword evidence="7 9" id="KW-1133">Transmembrane helix</keyword>
<evidence type="ECO:0000256" key="2">
    <source>
        <dbReference type="ARBA" id="ARBA00004953"/>
    </source>
</evidence>
<dbReference type="NCBIfam" id="TIGR00380">
    <property type="entry name" value="cobal_cbiB"/>
    <property type="match status" value="1"/>
</dbReference>
<dbReference type="InterPro" id="IPR004485">
    <property type="entry name" value="Cobalamin_biosynth_CobD/CbiB"/>
</dbReference>
<dbReference type="Proteomes" id="UP000319671">
    <property type="component" value="Unassembled WGS sequence"/>
</dbReference>
<comment type="similarity">
    <text evidence="3 9">Belongs to the CobD/CbiB family.</text>
</comment>
<dbReference type="RefSeq" id="WP_144561813.1">
    <property type="nucleotide sequence ID" value="NZ_VIVN01000001.1"/>
</dbReference>
<dbReference type="PANTHER" id="PTHR34308">
    <property type="entry name" value="COBALAMIN BIOSYNTHESIS PROTEIN CBIB"/>
    <property type="match status" value="1"/>
</dbReference>